<dbReference type="Gene3D" id="2.130.10.10">
    <property type="entry name" value="YVTN repeat-like/Quinoprotein amine dehydrogenase"/>
    <property type="match status" value="1"/>
</dbReference>
<evidence type="ECO:0000256" key="1">
    <source>
        <dbReference type="ARBA" id="ARBA00004123"/>
    </source>
</evidence>
<gene>
    <name evidence="5" type="ORF">DGUA_6G015827</name>
</gene>
<keyword evidence="2" id="KW-0853">WD repeat</keyword>
<dbReference type="PANTHER" id="PTHR22652">
    <property type="entry name" value="NUCLEOPORIN NUP43"/>
    <property type="match status" value="1"/>
</dbReference>
<evidence type="ECO:0000256" key="2">
    <source>
        <dbReference type="ARBA" id="ARBA00022574"/>
    </source>
</evidence>
<dbReference type="Proteomes" id="UP000268350">
    <property type="component" value="Unassembled WGS sequence"/>
</dbReference>
<comment type="subcellular location">
    <subcellularLocation>
        <location evidence="1">Nucleus</location>
    </subcellularLocation>
</comment>
<evidence type="ECO:0000256" key="4">
    <source>
        <dbReference type="ARBA" id="ARBA00023242"/>
    </source>
</evidence>
<name>A0A3B0KQA2_DROGU</name>
<dbReference type="STRING" id="7266.A0A3B0KQA2"/>
<dbReference type="InterPro" id="IPR015943">
    <property type="entry name" value="WD40/YVTN_repeat-like_dom_sf"/>
</dbReference>
<dbReference type="GO" id="GO:0031080">
    <property type="term" value="C:nuclear pore outer ring"/>
    <property type="evidence" value="ECO:0007669"/>
    <property type="project" value="TreeGrafter"/>
</dbReference>
<evidence type="ECO:0000313" key="5">
    <source>
        <dbReference type="EMBL" id="SPP88016.1"/>
    </source>
</evidence>
<keyword evidence="4" id="KW-0539">Nucleus</keyword>
<dbReference type="OMA" id="HDGDVMD"/>
<dbReference type="PANTHER" id="PTHR22652:SF0">
    <property type="entry name" value="NUCLEOPORIN NUP43"/>
    <property type="match status" value="1"/>
</dbReference>
<reference evidence="6" key="1">
    <citation type="submission" date="2018-01" db="EMBL/GenBank/DDBJ databases">
        <authorList>
            <person name="Alioto T."/>
            <person name="Alioto T."/>
        </authorList>
    </citation>
    <scope>NUCLEOTIDE SEQUENCE [LARGE SCALE GENOMIC DNA]</scope>
</reference>
<protein>
    <submittedName>
        <fullName evidence="5">Blast:Nucleoporin Nup43</fullName>
    </submittedName>
</protein>
<organism evidence="5 6">
    <name type="scientific">Drosophila guanche</name>
    <name type="common">Fruit fly</name>
    <dbReference type="NCBI Taxonomy" id="7266"/>
    <lineage>
        <taxon>Eukaryota</taxon>
        <taxon>Metazoa</taxon>
        <taxon>Ecdysozoa</taxon>
        <taxon>Arthropoda</taxon>
        <taxon>Hexapoda</taxon>
        <taxon>Insecta</taxon>
        <taxon>Pterygota</taxon>
        <taxon>Neoptera</taxon>
        <taxon>Endopterygota</taxon>
        <taxon>Diptera</taxon>
        <taxon>Brachycera</taxon>
        <taxon>Muscomorpha</taxon>
        <taxon>Ephydroidea</taxon>
        <taxon>Drosophilidae</taxon>
        <taxon>Drosophila</taxon>
        <taxon>Sophophora</taxon>
    </lineage>
</organism>
<proteinExistence type="predicted"/>
<dbReference type="InterPro" id="IPR036322">
    <property type="entry name" value="WD40_repeat_dom_sf"/>
</dbReference>
<keyword evidence="3" id="KW-0677">Repeat</keyword>
<evidence type="ECO:0000313" key="6">
    <source>
        <dbReference type="Proteomes" id="UP000268350"/>
    </source>
</evidence>
<keyword evidence="6" id="KW-1185">Reference proteome</keyword>
<dbReference type="SUPFAM" id="SSF50978">
    <property type="entry name" value="WD40 repeat-like"/>
    <property type="match status" value="1"/>
</dbReference>
<dbReference type="EMBL" id="OUUW01000013">
    <property type="protein sequence ID" value="SPP88016.1"/>
    <property type="molecule type" value="Genomic_DNA"/>
</dbReference>
<dbReference type="SMART" id="SM00320">
    <property type="entry name" value="WD40"/>
    <property type="match status" value="7"/>
</dbReference>
<accession>A0A3B0KQA2</accession>
<sequence>MSLPKVSSHFVSEKISAVRWLPEQLQQSDRFVTGSWDMDHNFVRLYRLQSNQYADTSVDYIPRCNDKVDMEADVTAMEFVDKNTLAVSCADGHMSLMNVHRAVEEDQLQRTARSERLHYFRYSNKSAPCTGLSVYGGDIATVGEDGCVNIMNASNVKQVKRTIEADSMSLLSVCYISQQQLVAANRMGIIRVLDARAATAAQPKLFVGVASEDEKSSNFVSAMSTHPMQQHILLCGTEEGSITVWDLRNLQGPASYLSAHDSPITDIGFHRKDPSKVFTAAEAGVVWMWTENKLIGERNLQDGSSAWLSGDRVRSLISVNGVLEKIRKSINSFDTNGSRLLCGSDTEAVYLIDNIF</sequence>
<dbReference type="OrthoDB" id="9890280at2759"/>
<evidence type="ECO:0000256" key="3">
    <source>
        <dbReference type="ARBA" id="ARBA00022737"/>
    </source>
</evidence>
<dbReference type="AlphaFoldDB" id="A0A3B0KQA2"/>
<dbReference type="InterPro" id="IPR001680">
    <property type="entry name" value="WD40_rpt"/>
</dbReference>